<comment type="cofactor">
    <cofactor evidence="2">
        <name>Fe cation</name>
        <dbReference type="ChEBI" id="CHEBI:24875"/>
    </cofactor>
    <text evidence="2">Binds 1 Fe cation per subunit.</text>
</comment>
<protein>
    <recommendedName>
        <fullName evidence="8">Pirin family protein</fullName>
    </recommendedName>
</protein>
<feature type="binding site" evidence="2">
    <location>
        <position position="121"/>
    </location>
    <ligand>
        <name>Fe cation</name>
        <dbReference type="ChEBI" id="CHEBI:24875"/>
    </ligand>
</feature>
<dbReference type="Pfam" id="PF02678">
    <property type="entry name" value="Pirin"/>
    <property type="match status" value="1"/>
</dbReference>
<dbReference type="OrthoDB" id="321327at2"/>
<dbReference type="PANTHER" id="PTHR13903">
    <property type="entry name" value="PIRIN-RELATED"/>
    <property type="match status" value="1"/>
</dbReference>
<dbReference type="Pfam" id="PF05726">
    <property type="entry name" value="Pirin_C"/>
    <property type="match status" value="1"/>
</dbReference>
<dbReference type="EMBL" id="SGXM01000001">
    <property type="protein sequence ID" value="RZT42782.1"/>
    <property type="molecule type" value="Genomic_DNA"/>
</dbReference>
<dbReference type="InterPro" id="IPR012093">
    <property type="entry name" value="Pirin"/>
</dbReference>
<comment type="caution">
    <text evidence="6">The sequence shown here is derived from an EMBL/GenBank/DDBJ whole genome shotgun (WGS) entry which is preliminary data.</text>
</comment>
<feature type="binding site" evidence="2">
    <location>
        <position position="119"/>
    </location>
    <ligand>
        <name>Fe cation</name>
        <dbReference type="ChEBI" id="CHEBI:24875"/>
    </ligand>
</feature>
<dbReference type="AlphaFoldDB" id="A0A4Q7SC01"/>
<evidence type="ECO:0000313" key="6">
    <source>
        <dbReference type="EMBL" id="RZT42782.1"/>
    </source>
</evidence>
<feature type="domain" description="Pirin C-terminal" evidence="5">
    <location>
        <begin position="192"/>
        <end position="296"/>
    </location>
</feature>
<comment type="similarity">
    <text evidence="1 3">Belongs to the pirin family.</text>
</comment>
<organism evidence="6 7">
    <name type="scientific">Cupriavidus agavae</name>
    <dbReference type="NCBI Taxonomy" id="1001822"/>
    <lineage>
        <taxon>Bacteria</taxon>
        <taxon>Pseudomonadati</taxon>
        <taxon>Pseudomonadota</taxon>
        <taxon>Betaproteobacteria</taxon>
        <taxon>Burkholderiales</taxon>
        <taxon>Burkholderiaceae</taxon>
        <taxon>Cupriavidus</taxon>
    </lineage>
</organism>
<dbReference type="PANTHER" id="PTHR13903:SF8">
    <property type="entry name" value="PIRIN"/>
    <property type="match status" value="1"/>
</dbReference>
<proteinExistence type="inferred from homology"/>
<evidence type="ECO:0000259" key="4">
    <source>
        <dbReference type="Pfam" id="PF02678"/>
    </source>
</evidence>
<gene>
    <name evidence="6" type="ORF">EV147_1826</name>
</gene>
<evidence type="ECO:0000259" key="5">
    <source>
        <dbReference type="Pfam" id="PF05726"/>
    </source>
</evidence>
<feature type="binding site" evidence="2">
    <location>
        <position position="77"/>
    </location>
    <ligand>
        <name>Fe cation</name>
        <dbReference type="ChEBI" id="CHEBI:24875"/>
    </ligand>
</feature>
<evidence type="ECO:0000256" key="1">
    <source>
        <dbReference type="ARBA" id="ARBA00008416"/>
    </source>
</evidence>
<dbReference type="CDD" id="cd02247">
    <property type="entry name" value="cupin_pirin_C"/>
    <property type="match status" value="1"/>
</dbReference>
<dbReference type="Gene3D" id="2.60.120.10">
    <property type="entry name" value="Jelly Rolls"/>
    <property type="match status" value="2"/>
</dbReference>
<dbReference type="SUPFAM" id="SSF51182">
    <property type="entry name" value="RmlC-like cupins"/>
    <property type="match status" value="1"/>
</dbReference>
<name>A0A4Q7SC01_9BURK</name>
<feature type="domain" description="Pirin N-terminal" evidence="4">
    <location>
        <begin position="38"/>
        <end position="137"/>
    </location>
</feature>
<dbReference type="GO" id="GO:0046872">
    <property type="term" value="F:metal ion binding"/>
    <property type="evidence" value="ECO:0007669"/>
    <property type="project" value="UniProtKB-KW"/>
</dbReference>
<keyword evidence="2" id="KW-0479">Metal-binding</keyword>
<dbReference type="InterPro" id="IPR003829">
    <property type="entry name" value="Pirin_N_dom"/>
</dbReference>
<dbReference type="InterPro" id="IPR014710">
    <property type="entry name" value="RmlC-like_jellyroll"/>
</dbReference>
<evidence type="ECO:0000256" key="2">
    <source>
        <dbReference type="PIRSR" id="PIRSR006232-1"/>
    </source>
</evidence>
<dbReference type="PIRSF" id="PIRSF006232">
    <property type="entry name" value="Pirin"/>
    <property type="match status" value="1"/>
</dbReference>
<dbReference type="Proteomes" id="UP000291078">
    <property type="component" value="Unassembled WGS sequence"/>
</dbReference>
<dbReference type="CDD" id="cd02909">
    <property type="entry name" value="cupin_pirin_N"/>
    <property type="match status" value="1"/>
</dbReference>
<evidence type="ECO:0000313" key="7">
    <source>
        <dbReference type="Proteomes" id="UP000291078"/>
    </source>
</evidence>
<keyword evidence="7" id="KW-1185">Reference proteome</keyword>
<keyword evidence="2" id="KW-0408">Iron</keyword>
<sequence>MTDRLSTVPATASETVQRSRAVDRVVRGVATSDGAGVKLTRVLTQNLQRRLDPFLMLDAFGTDNKDDYIGGFPDHPHRGFETITYMLAGRMRHRDSAGHEGLLENGGAQWMVAGSGVVHSELPEQEDGRMEGFQLWLNLPAADKMATPWYRDMPAAAIPTVALPSGGTVRVLAGASHGVAGAVTRPVTAPLYLDVHLPAGQTFAQALPAGHNAFVYVYRGTVQVGDDGAVLETQRMGVLDNAGQADGVVIAASEDARFLLIAGQPLNEPIAQYGPFVMNTQEQIYQTLADFRDGRFATIPASAG</sequence>
<dbReference type="InterPro" id="IPR011051">
    <property type="entry name" value="RmlC_Cupin_sf"/>
</dbReference>
<evidence type="ECO:0000256" key="3">
    <source>
        <dbReference type="RuleBase" id="RU003457"/>
    </source>
</evidence>
<dbReference type="RefSeq" id="WP_130390747.1">
    <property type="nucleotide sequence ID" value="NZ_SGXM01000001.1"/>
</dbReference>
<accession>A0A4Q7SC01</accession>
<dbReference type="InterPro" id="IPR008778">
    <property type="entry name" value="Pirin_C_dom"/>
</dbReference>
<evidence type="ECO:0008006" key="8">
    <source>
        <dbReference type="Google" id="ProtNLM"/>
    </source>
</evidence>
<reference evidence="6 7" key="1">
    <citation type="journal article" date="2015" name="Stand. Genomic Sci.">
        <title>Genomic Encyclopedia of Bacterial and Archaeal Type Strains, Phase III: the genomes of soil and plant-associated and newly described type strains.</title>
        <authorList>
            <person name="Whitman W.B."/>
            <person name="Woyke T."/>
            <person name="Klenk H.P."/>
            <person name="Zhou Y."/>
            <person name="Lilburn T.G."/>
            <person name="Beck B.J."/>
            <person name="De Vos P."/>
            <person name="Vandamme P."/>
            <person name="Eisen J.A."/>
            <person name="Garrity G."/>
            <person name="Hugenholtz P."/>
            <person name="Kyrpides N.C."/>
        </authorList>
    </citation>
    <scope>NUCLEOTIDE SEQUENCE [LARGE SCALE GENOMIC DNA]</scope>
    <source>
        <strain evidence="6 7">ASC-9842</strain>
    </source>
</reference>
<feature type="binding site" evidence="2">
    <location>
        <position position="75"/>
    </location>
    <ligand>
        <name>Fe cation</name>
        <dbReference type="ChEBI" id="CHEBI:24875"/>
    </ligand>
</feature>